<keyword evidence="11" id="KW-0472">Membrane</keyword>
<gene>
    <name evidence="12" type="primary">cobT</name>
    <name evidence="12" type="ORF">FLB61_08140</name>
</gene>
<name>A0ABS7L7L4_9FIRM</name>
<comment type="catalytic activity">
    <reaction evidence="9">
        <text>5,6-dimethylbenzimidazole + nicotinate beta-D-ribonucleotide = alpha-ribazole 5'-phosphate + nicotinate + H(+)</text>
        <dbReference type="Rhea" id="RHEA:11196"/>
        <dbReference type="ChEBI" id="CHEBI:15378"/>
        <dbReference type="ChEBI" id="CHEBI:15890"/>
        <dbReference type="ChEBI" id="CHEBI:32544"/>
        <dbReference type="ChEBI" id="CHEBI:57502"/>
        <dbReference type="ChEBI" id="CHEBI:57918"/>
        <dbReference type="EC" id="2.4.2.21"/>
    </reaction>
</comment>
<comment type="pathway">
    <text evidence="2">Nucleoside biosynthesis; alpha-ribazole biosynthesis; alpha-ribazole from 5,6-dimethylbenzimidazole: step 1/2.</text>
</comment>
<dbReference type="RefSeq" id="WP_221919846.1">
    <property type="nucleotide sequence ID" value="NZ_CP173660.1"/>
</dbReference>
<dbReference type="PANTHER" id="PTHR43463">
    <property type="entry name" value="NICOTINATE-NUCLEOTIDE--DIMETHYLBENZIMIDAZOLE PHOSPHORIBOSYLTRANSFERASE"/>
    <property type="match status" value="1"/>
</dbReference>
<keyword evidence="11" id="KW-1133">Transmembrane helix</keyword>
<dbReference type="GO" id="GO:0008939">
    <property type="term" value="F:nicotinate-nucleotide-dimethylbenzimidazole phosphoribosyltransferase activity"/>
    <property type="evidence" value="ECO:0007669"/>
    <property type="project" value="UniProtKB-EC"/>
</dbReference>
<dbReference type="Proteomes" id="UP000779049">
    <property type="component" value="Unassembled WGS sequence"/>
</dbReference>
<evidence type="ECO:0000256" key="1">
    <source>
        <dbReference type="ARBA" id="ARBA00002197"/>
    </source>
</evidence>
<evidence type="ECO:0000256" key="4">
    <source>
        <dbReference type="ARBA" id="ARBA00011991"/>
    </source>
</evidence>
<keyword evidence="8 12" id="KW-0808">Transferase</keyword>
<dbReference type="SUPFAM" id="SSF52733">
    <property type="entry name" value="Nicotinate mononucleotide:5,6-dimethylbenzimidazole phosphoribosyltransferase (CobT)"/>
    <property type="match status" value="1"/>
</dbReference>
<feature type="transmembrane region" description="Helical" evidence="11">
    <location>
        <begin position="232"/>
        <end position="250"/>
    </location>
</feature>
<evidence type="ECO:0000256" key="2">
    <source>
        <dbReference type="ARBA" id="ARBA00005049"/>
    </source>
</evidence>
<accession>A0ABS7L7L4</accession>
<evidence type="ECO:0000256" key="11">
    <source>
        <dbReference type="SAM" id="Phobius"/>
    </source>
</evidence>
<protein>
    <recommendedName>
        <fullName evidence="5 10">Nicotinate-nucleotide--dimethylbenzimidazole phosphoribosyltransferase</fullName>
        <ecNumber evidence="4 10">2.4.2.21</ecNumber>
    </recommendedName>
</protein>
<keyword evidence="6" id="KW-0169">Cobalamin biosynthesis</keyword>
<dbReference type="CDD" id="cd02439">
    <property type="entry name" value="DMB-PRT_CobT"/>
    <property type="match status" value="1"/>
</dbReference>
<reference evidence="12 13" key="1">
    <citation type="journal article" date="2020" name="New Microbes New Infect">
        <title>Sellimonas caecigallum sp. nov., description and genome sequence of a new member of the Sellimonas genus isolated from the cecum of feral chicken.</title>
        <authorList>
            <person name="Wongkuna S."/>
            <person name="Ghimire S."/>
            <person name="Antony L."/>
            <person name="Chankhamhaengdecha S."/>
            <person name="Janvilisri T."/>
            <person name="Scaria J."/>
        </authorList>
    </citation>
    <scope>NUCLEOTIDE SEQUENCE [LARGE SCALE GENOMIC DNA]</scope>
    <source>
        <strain evidence="12 13">SW451</strain>
    </source>
</reference>
<comment type="function">
    <text evidence="1">Catalyzes the synthesis of alpha-ribazole-5'-phosphate from nicotinate mononucleotide (NAMN) and 5,6-dimethylbenzimidazole (DMB).</text>
</comment>
<evidence type="ECO:0000256" key="10">
    <source>
        <dbReference type="NCBIfam" id="TIGR03160"/>
    </source>
</evidence>
<evidence type="ECO:0000256" key="6">
    <source>
        <dbReference type="ARBA" id="ARBA00022573"/>
    </source>
</evidence>
<keyword evidence="11" id="KW-0812">Transmembrane</keyword>
<comment type="caution">
    <text evidence="12">The sequence shown here is derived from an EMBL/GenBank/DDBJ whole genome shotgun (WGS) entry which is preliminary data.</text>
</comment>
<evidence type="ECO:0000256" key="3">
    <source>
        <dbReference type="ARBA" id="ARBA00007110"/>
    </source>
</evidence>
<dbReference type="InterPro" id="IPR017846">
    <property type="entry name" value="Nict_dMeBzImd_PRibTrfase_bact"/>
</dbReference>
<evidence type="ECO:0000256" key="9">
    <source>
        <dbReference type="ARBA" id="ARBA00047340"/>
    </source>
</evidence>
<dbReference type="PANTHER" id="PTHR43463:SF1">
    <property type="entry name" value="NICOTINATE-NUCLEOTIDE--DIMETHYLBENZIMIDAZOLE PHOSPHORIBOSYLTRANSFERASE"/>
    <property type="match status" value="1"/>
</dbReference>
<dbReference type="InterPro" id="IPR023195">
    <property type="entry name" value="Nict_dMeBzImd_PRibTrfase_N"/>
</dbReference>
<evidence type="ECO:0000256" key="7">
    <source>
        <dbReference type="ARBA" id="ARBA00022676"/>
    </source>
</evidence>
<dbReference type="NCBIfam" id="NF000996">
    <property type="entry name" value="PRK00105.1"/>
    <property type="match status" value="1"/>
</dbReference>
<dbReference type="InterPro" id="IPR036087">
    <property type="entry name" value="Nict_dMeBzImd_PRibTrfase_sf"/>
</dbReference>
<dbReference type="NCBIfam" id="TIGR03160">
    <property type="entry name" value="cobT_DBIPRT"/>
    <property type="match status" value="1"/>
</dbReference>
<dbReference type="InterPro" id="IPR003200">
    <property type="entry name" value="Nict_dMeBzImd_PRibTrfase"/>
</dbReference>
<dbReference type="EC" id="2.4.2.21" evidence="4 10"/>
<dbReference type="Pfam" id="PF02277">
    <property type="entry name" value="DBI_PRT"/>
    <property type="match status" value="1"/>
</dbReference>
<evidence type="ECO:0000256" key="5">
    <source>
        <dbReference type="ARBA" id="ARBA00015486"/>
    </source>
</evidence>
<keyword evidence="7 12" id="KW-0328">Glycosyltransferase</keyword>
<evidence type="ECO:0000256" key="8">
    <source>
        <dbReference type="ARBA" id="ARBA00022679"/>
    </source>
</evidence>
<dbReference type="Gene3D" id="3.40.50.10210">
    <property type="match status" value="1"/>
</dbReference>
<dbReference type="Gene3D" id="1.10.1610.10">
    <property type="match status" value="1"/>
</dbReference>
<comment type="similarity">
    <text evidence="3">Belongs to the CobT family.</text>
</comment>
<proteinExistence type="inferred from homology"/>
<organism evidence="12 13">
    <name type="scientific">Sellimonas caecigallum</name>
    <dbReference type="NCBI Taxonomy" id="2592333"/>
    <lineage>
        <taxon>Bacteria</taxon>
        <taxon>Bacillati</taxon>
        <taxon>Bacillota</taxon>
        <taxon>Clostridia</taxon>
        <taxon>Lachnospirales</taxon>
        <taxon>Lachnospiraceae</taxon>
        <taxon>Sellimonas</taxon>
    </lineage>
</organism>
<evidence type="ECO:0000313" key="13">
    <source>
        <dbReference type="Proteomes" id="UP000779049"/>
    </source>
</evidence>
<dbReference type="EMBL" id="VIRV01000010">
    <property type="protein sequence ID" value="MBY0759055.1"/>
    <property type="molecule type" value="Genomic_DNA"/>
</dbReference>
<keyword evidence="13" id="KW-1185">Reference proteome</keyword>
<sequence length="366" mass="39707">MTSEELNQIKIQEPSKEIYRRIRSEWDHMAKPLDGMGRFEELTAQIGAILENVYPDISRKAVIVMCADNGIVEEGVSQSGQEVTLAVSSFMGKNQTSVGKMATRIGADVIPVDIGINHGAQIEGVIDRKIAHGTKNFRKEPAMTESETLAAIQTGIEMAAYCKREGYQLLATGEMGIGNTTTSSAVAAALTGLPVEEITGRGAGLSDEGLRRKRNVIIEALKKYDLRKEETLRILMSVGGLDIAGLTGVFIGGAMYHLPVVLDGVISAVAALAAERLKPGTRAYMIPSHKSKEPAAKQILDELCLSPVIDASLALGEGTGAVMMFALLDMALSLYQRQTTFSDIHVEQYRRYTKTQETKETGEKSW</sequence>
<evidence type="ECO:0000313" key="12">
    <source>
        <dbReference type="EMBL" id="MBY0759055.1"/>
    </source>
</evidence>